<evidence type="ECO:0000256" key="3">
    <source>
        <dbReference type="ARBA" id="ARBA00022512"/>
    </source>
</evidence>
<keyword evidence="3" id="KW-0964">Secreted</keyword>
<evidence type="ECO:0000256" key="1">
    <source>
        <dbReference type="ARBA" id="ARBA00004191"/>
    </source>
</evidence>
<evidence type="ECO:0000256" key="2">
    <source>
        <dbReference type="ARBA" id="ARBA00010980"/>
    </source>
</evidence>
<name>A0AAV2G7R6_9ROSI</name>
<dbReference type="EMBL" id="OZ034821">
    <property type="protein sequence ID" value="CAL1406322.1"/>
    <property type="molecule type" value="Genomic_DNA"/>
</dbReference>
<organism evidence="5 6">
    <name type="scientific">Linum trigynum</name>
    <dbReference type="NCBI Taxonomy" id="586398"/>
    <lineage>
        <taxon>Eukaryota</taxon>
        <taxon>Viridiplantae</taxon>
        <taxon>Streptophyta</taxon>
        <taxon>Embryophyta</taxon>
        <taxon>Tracheophyta</taxon>
        <taxon>Spermatophyta</taxon>
        <taxon>Magnoliopsida</taxon>
        <taxon>eudicotyledons</taxon>
        <taxon>Gunneridae</taxon>
        <taxon>Pentapetalae</taxon>
        <taxon>rosids</taxon>
        <taxon>fabids</taxon>
        <taxon>Malpighiales</taxon>
        <taxon>Linaceae</taxon>
        <taxon>Linum</taxon>
    </lineage>
</organism>
<keyword evidence="3" id="KW-0134">Cell wall</keyword>
<dbReference type="GO" id="GO:0030570">
    <property type="term" value="F:pectate lyase activity"/>
    <property type="evidence" value="ECO:0007669"/>
    <property type="project" value="InterPro"/>
</dbReference>
<gene>
    <name evidence="5" type="ORF">LTRI10_LOCUS46056</name>
</gene>
<dbReference type="InterPro" id="IPR018082">
    <property type="entry name" value="AmbAllergen"/>
</dbReference>
<dbReference type="PANTHER" id="PTHR31683">
    <property type="entry name" value="PECTATE LYASE 18-RELATED"/>
    <property type="match status" value="1"/>
</dbReference>
<sequence>MPRLRFGFAHVVNNDYTHWEMYAVGGSSNPTILSQGNRFIAPPNPASKEVTKREYADESVWKSWNWRSEEDLLLNGAIFVQSVGPITRLDQNTVITAKQGSFVSRLTRSAGSLDCSMNRPF</sequence>
<dbReference type="InterPro" id="IPR012334">
    <property type="entry name" value="Pectin_lyas_fold"/>
</dbReference>
<reference evidence="5 6" key="1">
    <citation type="submission" date="2024-04" db="EMBL/GenBank/DDBJ databases">
        <authorList>
            <person name="Fracassetti M."/>
        </authorList>
    </citation>
    <scope>NUCLEOTIDE SEQUENCE [LARGE SCALE GENOMIC DNA]</scope>
</reference>
<evidence type="ECO:0000313" key="6">
    <source>
        <dbReference type="Proteomes" id="UP001497516"/>
    </source>
</evidence>
<keyword evidence="4" id="KW-0732">Signal</keyword>
<comment type="similarity">
    <text evidence="2">Belongs to the polysaccharide lyase 1 family.</text>
</comment>
<comment type="subcellular location">
    <subcellularLocation>
        <location evidence="1">Secreted</location>
        <location evidence="1">Cell wall</location>
    </subcellularLocation>
</comment>
<dbReference type="AlphaFoldDB" id="A0AAV2G7R6"/>
<proteinExistence type="inferred from homology"/>
<dbReference type="PRINTS" id="PR00807">
    <property type="entry name" value="AMBALLERGEN"/>
</dbReference>
<keyword evidence="6" id="KW-1185">Reference proteome</keyword>
<evidence type="ECO:0000313" key="5">
    <source>
        <dbReference type="EMBL" id="CAL1406322.1"/>
    </source>
</evidence>
<dbReference type="Gene3D" id="2.160.20.10">
    <property type="entry name" value="Single-stranded right-handed beta-helix, Pectin lyase-like"/>
    <property type="match status" value="1"/>
</dbReference>
<accession>A0AAV2G7R6</accession>
<evidence type="ECO:0008006" key="7">
    <source>
        <dbReference type="Google" id="ProtNLM"/>
    </source>
</evidence>
<dbReference type="PANTHER" id="PTHR31683:SF69">
    <property type="entry name" value="PECTATE LYASE 7-RELATED"/>
    <property type="match status" value="1"/>
</dbReference>
<protein>
    <recommendedName>
        <fullName evidence="7">Pectate lyase</fullName>
    </recommendedName>
</protein>
<evidence type="ECO:0000256" key="4">
    <source>
        <dbReference type="ARBA" id="ARBA00022729"/>
    </source>
</evidence>
<dbReference type="InterPro" id="IPR011050">
    <property type="entry name" value="Pectin_lyase_fold/virulence"/>
</dbReference>
<dbReference type="SUPFAM" id="SSF51126">
    <property type="entry name" value="Pectin lyase-like"/>
    <property type="match status" value="1"/>
</dbReference>
<dbReference type="InterPro" id="IPR045032">
    <property type="entry name" value="PEL"/>
</dbReference>
<dbReference type="Proteomes" id="UP001497516">
    <property type="component" value="Chromosome 8"/>
</dbReference>